<evidence type="ECO:0000256" key="1">
    <source>
        <dbReference type="ARBA" id="ARBA00004613"/>
    </source>
</evidence>
<feature type="domain" description="Pre-toxin TG" evidence="3">
    <location>
        <begin position="30"/>
        <end position="71"/>
    </location>
</feature>
<dbReference type="PATRIC" id="fig|1961.12.peg.5193"/>
<protein>
    <recommendedName>
        <fullName evidence="3">Pre-toxin TG domain-containing protein</fullName>
    </recommendedName>
</protein>
<evidence type="ECO:0000259" key="3">
    <source>
        <dbReference type="Pfam" id="PF14449"/>
    </source>
</evidence>
<proteinExistence type="predicted"/>
<dbReference type="Proteomes" id="UP000037084">
    <property type="component" value="Unassembled WGS sequence"/>
</dbReference>
<comment type="caution">
    <text evidence="4">The sequence shown here is derived from an EMBL/GenBank/DDBJ whole genome shotgun (WGS) entry which is preliminary data.</text>
</comment>
<evidence type="ECO:0000313" key="4">
    <source>
        <dbReference type="EMBL" id="KOG47534.1"/>
    </source>
</evidence>
<comment type="subcellular location">
    <subcellularLocation>
        <location evidence="1">Secreted</location>
    </subcellularLocation>
</comment>
<sequence>MASDSIDFDHIAPLLDLNQVPHEVLAEQERQMGMLLNLLPGVGNGIIEAVTGKDMSIGERVSGIDRALAASSHPGRRHR</sequence>
<organism evidence="4 5">
    <name type="scientific">Streptomyces virginiae</name>
    <name type="common">Streptomyces cinnamonensis</name>
    <dbReference type="NCBI Taxonomy" id="1961"/>
    <lineage>
        <taxon>Bacteria</taxon>
        <taxon>Bacillati</taxon>
        <taxon>Actinomycetota</taxon>
        <taxon>Actinomycetes</taxon>
        <taxon>Kitasatosporales</taxon>
        <taxon>Streptomycetaceae</taxon>
        <taxon>Streptomyces</taxon>
    </lineage>
</organism>
<reference evidence="5" key="1">
    <citation type="submission" date="2015-07" db="EMBL/GenBank/DDBJ databases">
        <authorList>
            <consortium name="Consortium for Microbial Forensics and Genomics (microFORGE)"/>
            <person name="Knight B.M."/>
            <person name="Roberts D.P."/>
            <person name="Lin D."/>
            <person name="Hari K."/>
            <person name="Fletcher J."/>
            <person name="Melcher U."/>
            <person name="Blagden T."/>
            <person name="Winegar R.A."/>
        </authorList>
    </citation>
    <scope>NUCLEOTIDE SEQUENCE [LARGE SCALE GENOMIC DNA]</scope>
    <source>
        <strain evidence="5">NRRL B-1447</strain>
    </source>
</reference>
<dbReference type="InterPro" id="IPR027797">
    <property type="entry name" value="PT-TG_dom"/>
</dbReference>
<dbReference type="AlphaFoldDB" id="A0A0L8MB36"/>
<dbReference type="GO" id="GO:0005576">
    <property type="term" value="C:extracellular region"/>
    <property type="evidence" value="ECO:0007669"/>
    <property type="project" value="UniProtKB-SubCell"/>
</dbReference>
<name>A0A0L8MB36_STRVG</name>
<gene>
    <name evidence="4" type="ORF">ADK75_23125</name>
</gene>
<keyword evidence="2" id="KW-0964">Secreted</keyword>
<evidence type="ECO:0000313" key="5">
    <source>
        <dbReference type="Proteomes" id="UP000037084"/>
    </source>
</evidence>
<evidence type="ECO:0000256" key="2">
    <source>
        <dbReference type="ARBA" id="ARBA00022525"/>
    </source>
</evidence>
<accession>A0A0L8MB36</accession>
<dbReference type="Pfam" id="PF14449">
    <property type="entry name" value="PT-TG"/>
    <property type="match status" value="1"/>
</dbReference>
<dbReference type="EMBL" id="LGUV01000336">
    <property type="protein sequence ID" value="KOG47534.1"/>
    <property type="molecule type" value="Genomic_DNA"/>
</dbReference>